<dbReference type="InterPro" id="IPR008271">
    <property type="entry name" value="Ser/Thr_kinase_AS"/>
</dbReference>
<feature type="domain" description="Protein kinase" evidence="5">
    <location>
        <begin position="26"/>
        <end position="313"/>
    </location>
</feature>
<dbReference type="FunFam" id="1.10.510.10:FF:000571">
    <property type="entry name" value="Maternal embryonic leucine zipper kinase"/>
    <property type="match status" value="1"/>
</dbReference>
<evidence type="ECO:0000259" key="5">
    <source>
        <dbReference type="PROSITE" id="PS50011"/>
    </source>
</evidence>
<dbReference type="PROSITE" id="PS00107">
    <property type="entry name" value="PROTEIN_KINASE_ATP"/>
    <property type="match status" value="1"/>
</dbReference>
<protein>
    <recommendedName>
        <fullName evidence="5">Protein kinase domain-containing protein</fullName>
    </recommendedName>
</protein>
<dbReference type="PROSITE" id="PS00108">
    <property type="entry name" value="PROTEIN_KINASE_ST"/>
    <property type="match status" value="1"/>
</dbReference>
<dbReference type="Gene3D" id="1.10.510.10">
    <property type="entry name" value="Transferase(Phosphotransferase) domain 1"/>
    <property type="match status" value="2"/>
</dbReference>
<dbReference type="GO" id="GO:0004674">
    <property type="term" value="F:protein serine/threonine kinase activity"/>
    <property type="evidence" value="ECO:0007669"/>
    <property type="project" value="TreeGrafter"/>
</dbReference>
<dbReference type="AlphaFoldDB" id="A0A8H3GT02"/>
<dbReference type="PANTHER" id="PTHR24346">
    <property type="entry name" value="MAP/MICROTUBULE AFFINITY-REGULATING KINASE"/>
    <property type="match status" value="1"/>
</dbReference>
<dbReference type="CDD" id="cd12122">
    <property type="entry name" value="AMPKA_C"/>
    <property type="match status" value="1"/>
</dbReference>
<dbReference type="GO" id="GO:0005524">
    <property type="term" value="F:ATP binding"/>
    <property type="evidence" value="ECO:0007669"/>
    <property type="project" value="UniProtKB-UniRule"/>
</dbReference>
<accession>A0A8H3GT02</accession>
<feature type="compositionally biased region" description="Polar residues" evidence="4">
    <location>
        <begin position="749"/>
        <end position="760"/>
    </location>
</feature>
<dbReference type="EMBL" id="CAJMWW010000327">
    <property type="protein sequence ID" value="CAE6466586.1"/>
    <property type="molecule type" value="Genomic_DNA"/>
</dbReference>
<dbReference type="PANTHER" id="PTHR24346:SF110">
    <property type="entry name" value="NON-SPECIFIC SERINE_THREONINE PROTEIN KINASE"/>
    <property type="match status" value="1"/>
</dbReference>
<dbReference type="SUPFAM" id="SSF103243">
    <property type="entry name" value="KA1-like"/>
    <property type="match status" value="1"/>
</dbReference>
<feature type="compositionally biased region" description="Low complexity" evidence="4">
    <location>
        <begin position="522"/>
        <end position="541"/>
    </location>
</feature>
<dbReference type="SMART" id="SM00220">
    <property type="entry name" value="S_TKc"/>
    <property type="match status" value="1"/>
</dbReference>
<dbReference type="Pfam" id="PF00069">
    <property type="entry name" value="Pkinase"/>
    <property type="match status" value="1"/>
</dbReference>
<dbReference type="SUPFAM" id="SSF56112">
    <property type="entry name" value="Protein kinase-like (PK-like)"/>
    <property type="match status" value="1"/>
</dbReference>
<dbReference type="InterPro" id="IPR032270">
    <property type="entry name" value="AMPK_C"/>
</dbReference>
<dbReference type="Gene3D" id="3.30.310.80">
    <property type="entry name" value="Kinase associated domain 1, KA1"/>
    <property type="match status" value="1"/>
</dbReference>
<reference evidence="6" key="1">
    <citation type="submission" date="2021-01" db="EMBL/GenBank/DDBJ databases">
        <authorList>
            <person name="Kaushik A."/>
        </authorList>
    </citation>
    <scope>NUCLEOTIDE SEQUENCE</scope>
    <source>
        <strain evidence="6">AG3-T5</strain>
    </source>
</reference>
<evidence type="ECO:0000313" key="7">
    <source>
        <dbReference type="Proteomes" id="UP000663841"/>
    </source>
</evidence>
<dbReference type="Pfam" id="PF16579">
    <property type="entry name" value="AdenylateSensor"/>
    <property type="match status" value="1"/>
</dbReference>
<keyword evidence="2 3" id="KW-0067">ATP-binding</keyword>
<feature type="region of interest" description="Disordered" evidence="4">
    <location>
        <begin position="516"/>
        <end position="556"/>
    </location>
</feature>
<feature type="compositionally biased region" description="Polar residues" evidence="4">
    <location>
        <begin position="377"/>
        <end position="388"/>
    </location>
</feature>
<feature type="region of interest" description="Disordered" evidence="4">
    <location>
        <begin position="734"/>
        <end position="760"/>
    </location>
</feature>
<evidence type="ECO:0000256" key="1">
    <source>
        <dbReference type="ARBA" id="ARBA00022741"/>
    </source>
</evidence>
<feature type="binding site" evidence="3">
    <location>
        <position position="55"/>
    </location>
    <ligand>
        <name>ATP</name>
        <dbReference type="ChEBI" id="CHEBI:30616"/>
    </ligand>
</feature>
<dbReference type="InterPro" id="IPR028375">
    <property type="entry name" value="KA1/Ssp2_C"/>
</dbReference>
<dbReference type="GO" id="GO:0005737">
    <property type="term" value="C:cytoplasm"/>
    <property type="evidence" value="ECO:0007669"/>
    <property type="project" value="TreeGrafter"/>
</dbReference>
<feature type="region of interest" description="Disordered" evidence="4">
    <location>
        <begin position="619"/>
        <end position="643"/>
    </location>
</feature>
<dbReference type="GO" id="GO:0035556">
    <property type="term" value="P:intracellular signal transduction"/>
    <property type="evidence" value="ECO:0007669"/>
    <property type="project" value="TreeGrafter"/>
</dbReference>
<evidence type="ECO:0000313" key="6">
    <source>
        <dbReference type="EMBL" id="CAE6466586.1"/>
    </source>
</evidence>
<name>A0A8H3GT02_9AGAM</name>
<comment type="caution">
    <text evidence="6">The sequence shown here is derived from an EMBL/GenBank/DDBJ whole genome shotgun (WGS) entry which is preliminary data.</text>
</comment>
<dbReference type="InterPro" id="IPR000719">
    <property type="entry name" value="Prot_kinase_dom"/>
</dbReference>
<keyword evidence="1 3" id="KW-0547">Nucleotide-binding</keyword>
<feature type="region of interest" description="Disordered" evidence="4">
    <location>
        <begin position="325"/>
        <end position="388"/>
    </location>
</feature>
<sequence length="791" mass="86567">MAPTAEPLADIMAHIASLPPGNLGEYSIIKDIGEGTFGKVKLAVHTLTQAKVALKFISKERINALNMRTRVGPASPGRFHMSTPALTYVHSYEIITTPTDIVMVIEYAEGELFNFIVENGRMSEAAARQFFQQMMCAIDYSHRLKVVHRDLKPENVLLDGQNNVKIADFGLSNVMTDGDFLKTSCGSPNYAAPEVIGGKLYAGPEIDVWSCGVILYVMLCGRLPFEDEHVPALFRKITGRALYLPVAYRVLTAIYPAIFCFEHSGAIVPSPTEGVYHMPNYLSREAQELIRGMLAVDPVKRLTVPEILTVPWVATGMPRYLQPKRPVTPGMGTLHPAYPHHPSVMGRGASGSTNGSTYPSNGTTPAVSSSGSEHSSRNGATPASSVVTPVSEHPQVNSHMLGTLASLVNGDSNGNGSGAIAGPGSDQDTPLASLSSLRFIKGLGRINETIVCELAERCNVSPEEIKLALLREEDNAVKVAYMLAKDSTRVGLCLDDDDDTDSPRHPTQESEIFWSPHYRPSQAPTPVTPATPATPVTPQPVNGSHPLSPQQAGMRPIADYDYDDDADEFDTDEDDFDEEEWQNQNASHFTVLDTSLPPGHDARAATNGTLPQVSYHRERGHRHHRTHTNGQKTKSPRWHFGIRSRSPPMEVMLEIYQTLKTLGMEWREKPGLNIIGRPEDEGAPGKDGKDIYYVETRCRIRDVVVRMDLQLYQVDPLNYLVDFRNLGCHHASTDPNAPSKFTDAAWPGNDSNSSAPRSPTLTEGAVLRADVCSPFLFLECACRLIVELAAG</sequence>
<evidence type="ECO:0000256" key="3">
    <source>
        <dbReference type="PROSITE-ProRule" id="PRU10141"/>
    </source>
</evidence>
<evidence type="ECO:0000256" key="4">
    <source>
        <dbReference type="SAM" id="MobiDB-lite"/>
    </source>
</evidence>
<dbReference type="InterPro" id="IPR011009">
    <property type="entry name" value="Kinase-like_dom_sf"/>
</dbReference>
<organism evidence="6 7">
    <name type="scientific">Rhizoctonia solani</name>
    <dbReference type="NCBI Taxonomy" id="456999"/>
    <lineage>
        <taxon>Eukaryota</taxon>
        <taxon>Fungi</taxon>
        <taxon>Dikarya</taxon>
        <taxon>Basidiomycota</taxon>
        <taxon>Agaricomycotina</taxon>
        <taxon>Agaricomycetes</taxon>
        <taxon>Cantharellales</taxon>
        <taxon>Ceratobasidiaceae</taxon>
        <taxon>Rhizoctonia</taxon>
    </lineage>
</organism>
<evidence type="ECO:0000256" key="2">
    <source>
        <dbReference type="ARBA" id="ARBA00022840"/>
    </source>
</evidence>
<dbReference type="PROSITE" id="PS50011">
    <property type="entry name" value="PROTEIN_KINASE_DOM"/>
    <property type="match status" value="1"/>
</dbReference>
<proteinExistence type="predicted"/>
<gene>
    <name evidence="6" type="ORF">RDB_LOCUS165735</name>
</gene>
<feature type="compositionally biased region" description="Polar residues" evidence="4">
    <location>
        <begin position="350"/>
        <end position="367"/>
    </location>
</feature>
<dbReference type="Proteomes" id="UP000663841">
    <property type="component" value="Unassembled WGS sequence"/>
</dbReference>
<dbReference type="InterPro" id="IPR017441">
    <property type="entry name" value="Protein_kinase_ATP_BS"/>
</dbReference>